<dbReference type="GeneID" id="14916861"/>
<name>L8GTB5_ACACF</name>
<dbReference type="AlphaFoldDB" id="L8GTB5"/>
<evidence type="ECO:0000313" key="1">
    <source>
        <dbReference type="EMBL" id="ELR16137.1"/>
    </source>
</evidence>
<dbReference type="EMBL" id="KB008006">
    <property type="protein sequence ID" value="ELR16137.1"/>
    <property type="molecule type" value="Genomic_DNA"/>
</dbReference>
<dbReference type="Proteomes" id="UP000011083">
    <property type="component" value="Unassembled WGS sequence"/>
</dbReference>
<dbReference type="KEGG" id="acan:ACA1_177450"/>
<reference evidence="1 2" key="1">
    <citation type="journal article" date="2013" name="Genome Biol.">
        <title>Genome of Acanthamoeba castellanii highlights extensive lateral gene transfer and early evolution of tyrosine kinase signaling.</title>
        <authorList>
            <person name="Clarke M."/>
            <person name="Lohan A.J."/>
            <person name="Liu B."/>
            <person name="Lagkouvardos I."/>
            <person name="Roy S."/>
            <person name="Zafar N."/>
            <person name="Bertelli C."/>
            <person name="Schilde C."/>
            <person name="Kianianmomeni A."/>
            <person name="Burglin T.R."/>
            <person name="Frech C."/>
            <person name="Turcotte B."/>
            <person name="Kopec K.O."/>
            <person name="Synnott J.M."/>
            <person name="Choo C."/>
            <person name="Paponov I."/>
            <person name="Finkler A."/>
            <person name="Soon Heng Tan C."/>
            <person name="Hutchins A.P."/>
            <person name="Weinmeier T."/>
            <person name="Rattei T."/>
            <person name="Chu J.S."/>
            <person name="Gimenez G."/>
            <person name="Irimia M."/>
            <person name="Rigden D.J."/>
            <person name="Fitzpatrick D.A."/>
            <person name="Lorenzo-Morales J."/>
            <person name="Bateman A."/>
            <person name="Chiu C.H."/>
            <person name="Tang P."/>
            <person name="Hegemann P."/>
            <person name="Fromm H."/>
            <person name="Raoult D."/>
            <person name="Greub G."/>
            <person name="Miranda-Saavedra D."/>
            <person name="Chen N."/>
            <person name="Nash P."/>
            <person name="Ginger M.L."/>
            <person name="Horn M."/>
            <person name="Schaap P."/>
            <person name="Caler L."/>
            <person name="Loftus B."/>
        </authorList>
    </citation>
    <scope>NUCLEOTIDE SEQUENCE [LARGE SCALE GENOMIC DNA]</scope>
    <source>
        <strain evidence="1 2">Neff</strain>
    </source>
</reference>
<sequence length="101" mass="11541">MSTTTPSHNRSSSPQGTSTWALIIKIKAKVSFIKFDTAQMAERRRDLWKRQAAWLADRDPPTPDPFQCAEAVLEKKQRQAEALIKWTSSYHADTALRSPQR</sequence>
<accession>L8GTB5</accession>
<protein>
    <submittedName>
        <fullName evidence="1">Uncharacterized protein</fullName>
    </submittedName>
</protein>
<evidence type="ECO:0000313" key="2">
    <source>
        <dbReference type="Proteomes" id="UP000011083"/>
    </source>
</evidence>
<dbReference type="VEuPathDB" id="AmoebaDB:ACA1_177450"/>
<organism evidence="1 2">
    <name type="scientific">Acanthamoeba castellanii (strain ATCC 30010 / Neff)</name>
    <dbReference type="NCBI Taxonomy" id="1257118"/>
    <lineage>
        <taxon>Eukaryota</taxon>
        <taxon>Amoebozoa</taxon>
        <taxon>Discosea</taxon>
        <taxon>Longamoebia</taxon>
        <taxon>Centramoebida</taxon>
        <taxon>Acanthamoebidae</taxon>
        <taxon>Acanthamoeba</taxon>
    </lineage>
</organism>
<gene>
    <name evidence="1" type="ORF">ACA1_177450</name>
</gene>
<keyword evidence="2" id="KW-1185">Reference proteome</keyword>
<proteinExistence type="predicted"/>
<dbReference type="RefSeq" id="XP_004338150.1">
    <property type="nucleotide sequence ID" value="XM_004338102.1"/>
</dbReference>